<dbReference type="InterPro" id="IPR018727">
    <property type="entry name" value="DUF2267"/>
</dbReference>
<reference evidence="2" key="1">
    <citation type="submission" date="2017-09" db="EMBL/GenBank/DDBJ databases">
        <title>Depth-based differentiation of microbial function through sediment-hosted aquifers and enrichment of novel symbionts in the deep terrestrial subsurface.</title>
        <authorList>
            <person name="Probst A.J."/>
            <person name="Ladd B."/>
            <person name="Jarett J.K."/>
            <person name="Geller-Mcgrath D.E."/>
            <person name="Sieber C.M.K."/>
            <person name="Emerson J.B."/>
            <person name="Anantharaman K."/>
            <person name="Thomas B.C."/>
            <person name="Malmstrom R."/>
            <person name="Stieglmeier M."/>
            <person name="Klingl A."/>
            <person name="Woyke T."/>
            <person name="Ryan C.M."/>
            <person name="Banfield J.F."/>
        </authorList>
    </citation>
    <scope>NUCLEOTIDE SEQUENCE [LARGE SCALE GENOMIC DNA]</scope>
</reference>
<accession>A0A2M7T663</accession>
<dbReference type="RefSeq" id="WP_286679075.1">
    <property type="nucleotide sequence ID" value="NZ_MNXI01000125.1"/>
</dbReference>
<dbReference type="Proteomes" id="UP000230956">
    <property type="component" value="Unassembled WGS sequence"/>
</dbReference>
<evidence type="ECO:0000313" key="2">
    <source>
        <dbReference type="Proteomes" id="UP000230956"/>
    </source>
</evidence>
<comment type="caution">
    <text evidence="1">The sequence shown here is derived from an EMBL/GenBank/DDBJ whole genome shotgun (WGS) entry which is preliminary data.</text>
</comment>
<proteinExistence type="predicted"/>
<protein>
    <recommendedName>
        <fullName evidence="3">DUF2267 domain-containing protein</fullName>
    </recommendedName>
</protein>
<sequence>MTKNEFIDIIRKEAKLPEEDAKRVAHSVLLTLRSQLSPTEVNDIYETLPQDMDDLWTGGWLQRLMVRLQGLHKMNIEEFIEQVREAADIRTSQEAERLTGIVFNALKEAIPSTEVEHVQKDLPVELKDLWKAA</sequence>
<name>A0A2M7T663_9ACTN</name>
<gene>
    <name evidence="1" type="ORF">COY37_09110</name>
</gene>
<evidence type="ECO:0008006" key="3">
    <source>
        <dbReference type="Google" id="ProtNLM"/>
    </source>
</evidence>
<dbReference type="Pfam" id="PF10025">
    <property type="entry name" value="DUF2267"/>
    <property type="match status" value="1"/>
</dbReference>
<evidence type="ECO:0000313" key="1">
    <source>
        <dbReference type="EMBL" id="PIZ36100.1"/>
    </source>
</evidence>
<dbReference type="Gene3D" id="1.10.490.110">
    <property type="entry name" value="Uncharacterized conserved protein DUF2267"/>
    <property type="match status" value="1"/>
</dbReference>
<dbReference type="EMBL" id="PFNG01000214">
    <property type="protein sequence ID" value="PIZ36100.1"/>
    <property type="molecule type" value="Genomic_DNA"/>
</dbReference>
<dbReference type="AlphaFoldDB" id="A0A2M7T663"/>
<dbReference type="InterPro" id="IPR038282">
    <property type="entry name" value="DUF2267_sf"/>
</dbReference>
<organism evidence="1 2">
    <name type="scientific">Candidatus Aquicultor secundus</name>
    <dbReference type="NCBI Taxonomy" id="1973895"/>
    <lineage>
        <taxon>Bacteria</taxon>
        <taxon>Bacillati</taxon>
        <taxon>Actinomycetota</taxon>
        <taxon>Candidatus Aquicultoria</taxon>
        <taxon>Candidatus Aquicultorales</taxon>
        <taxon>Candidatus Aquicultoraceae</taxon>
        <taxon>Candidatus Aquicultor</taxon>
    </lineage>
</organism>